<dbReference type="EMBL" id="SRPW01000681">
    <property type="protein sequence ID" value="KAG6012923.1"/>
    <property type="molecule type" value="Genomic_DNA"/>
</dbReference>
<dbReference type="Proteomes" id="UP000748025">
    <property type="component" value="Unassembled WGS sequence"/>
</dbReference>
<name>A0A9P7NE86_9HYPO</name>
<evidence type="ECO:0000313" key="3">
    <source>
        <dbReference type="Proteomes" id="UP000748025"/>
    </source>
</evidence>
<reference evidence="2" key="1">
    <citation type="journal article" date="2020" name="bioRxiv">
        <title>Whole genome comparisons of ergot fungi reveals the divergence and evolution of species within the genus Claviceps are the result of varying mechanisms driving genome evolution and host range expansion.</title>
        <authorList>
            <person name="Wyka S.A."/>
            <person name="Mondo S.J."/>
            <person name="Liu M."/>
            <person name="Dettman J."/>
            <person name="Nalam V."/>
            <person name="Broders K.D."/>
        </authorList>
    </citation>
    <scope>NUCLEOTIDE SEQUENCE</scope>
    <source>
        <strain evidence="2">CCC 602</strain>
    </source>
</reference>
<evidence type="ECO:0000313" key="2">
    <source>
        <dbReference type="EMBL" id="KAG6012923.1"/>
    </source>
</evidence>
<dbReference type="AlphaFoldDB" id="A0A9P7NE86"/>
<gene>
    <name evidence="2" type="ORF">E4U43_007580</name>
</gene>
<comment type="caution">
    <text evidence="2">The sequence shown here is derived from an EMBL/GenBank/DDBJ whole genome shotgun (WGS) entry which is preliminary data.</text>
</comment>
<sequence>MSRIWRHLPQTWWRLVLIPRQGLCAQLNSTSGWWWIGRAPEKLSSSERNSQGTRFDPSSMQRFHGKPWHDYRGTLSQGPGQIELGYKKDNRSGAMKRDDFHYQRHSGKSAQYRNEALVASSRQTVLAAKVWPDKWTSGQGLVDVMTDLRVFRRHEARWRPANNNVKPPTDMYCAVQRAKGLFGTCERIAAKDCLFRLAWSTIAVRRGGPTLPTLTGK</sequence>
<keyword evidence="1" id="KW-0732">Signal</keyword>
<keyword evidence="3" id="KW-1185">Reference proteome</keyword>
<proteinExistence type="predicted"/>
<accession>A0A9P7NE86</accession>
<feature type="signal peptide" evidence="1">
    <location>
        <begin position="1"/>
        <end position="24"/>
    </location>
</feature>
<evidence type="ECO:0000256" key="1">
    <source>
        <dbReference type="SAM" id="SignalP"/>
    </source>
</evidence>
<protein>
    <submittedName>
        <fullName evidence="2">Uncharacterized protein</fullName>
    </submittedName>
</protein>
<organism evidence="2 3">
    <name type="scientific">Claviceps pusilla</name>
    <dbReference type="NCBI Taxonomy" id="123648"/>
    <lineage>
        <taxon>Eukaryota</taxon>
        <taxon>Fungi</taxon>
        <taxon>Dikarya</taxon>
        <taxon>Ascomycota</taxon>
        <taxon>Pezizomycotina</taxon>
        <taxon>Sordariomycetes</taxon>
        <taxon>Hypocreomycetidae</taxon>
        <taxon>Hypocreales</taxon>
        <taxon>Clavicipitaceae</taxon>
        <taxon>Claviceps</taxon>
    </lineage>
</organism>
<feature type="chain" id="PRO_5040401893" evidence="1">
    <location>
        <begin position="25"/>
        <end position="217"/>
    </location>
</feature>